<dbReference type="Gene3D" id="3.30.565.10">
    <property type="entry name" value="Histidine kinase-like ATPase, C-terminal domain"/>
    <property type="match status" value="1"/>
</dbReference>
<evidence type="ECO:0000259" key="2">
    <source>
        <dbReference type="Pfam" id="PF13581"/>
    </source>
</evidence>
<accession>A0A919SXU1</accession>
<dbReference type="InterPro" id="IPR036890">
    <property type="entry name" value="HATPase_C_sf"/>
</dbReference>
<proteinExistence type="predicted"/>
<dbReference type="InterPro" id="IPR050267">
    <property type="entry name" value="Anti-sigma-factor_SerPK"/>
</dbReference>
<dbReference type="PANTHER" id="PTHR35526">
    <property type="entry name" value="ANTI-SIGMA-F FACTOR RSBW-RELATED"/>
    <property type="match status" value="1"/>
</dbReference>
<dbReference type="EMBL" id="BOQP01000036">
    <property type="protein sequence ID" value="GIM79118.1"/>
    <property type="molecule type" value="Genomic_DNA"/>
</dbReference>
<dbReference type="AlphaFoldDB" id="A0A919SXU1"/>
<gene>
    <name evidence="4" type="ORF">Aco04nite_63920</name>
</gene>
<keyword evidence="1" id="KW-0723">Serine/threonine-protein kinase</keyword>
<dbReference type="PANTHER" id="PTHR35526:SF3">
    <property type="entry name" value="ANTI-SIGMA-F FACTOR RSBW"/>
    <property type="match status" value="1"/>
</dbReference>
<sequence length="320" mass="34075">MDYGATEVDDSPGAAALVHDAMFYAGDQQFASTLVPFIHEGLRAGDAIVAAVTRANIAVLRDALGTDAAAVTFIDRDDWYVRPTTTVAGWERMVTDATGRGHPRVRVIGEVGFGPAPRQAGWSRYEAVLNEVFADAPAWIVCPYDVRALPAELVSDARRTHPTVFTPGRPASTGYLSPAEFLSLVPEPMPAVSGPPVLAMEITDGVAPARHALSALLAAHGWAGSERGDDLLLVMSEIVTNSVRHGRGPRCLRAWIDGDRVVCEVTDSGDGPADPLTGYRPPSRAVTGGRGLWITRQLCDAFAVAHRDGITIARMALTLT</sequence>
<dbReference type="InterPro" id="IPR025847">
    <property type="entry name" value="MEDS_domain"/>
</dbReference>
<evidence type="ECO:0000313" key="4">
    <source>
        <dbReference type="EMBL" id="GIM79118.1"/>
    </source>
</evidence>
<comment type="caution">
    <text evidence="4">The sequence shown here is derived from an EMBL/GenBank/DDBJ whole genome shotgun (WGS) entry which is preliminary data.</text>
</comment>
<keyword evidence="1" id="KW-0808">Transferase</keyword>
<evidence type="ECO:0000313" key="5">
    <source>
        <dbReference type="Proteomes" id="UP000680865"/>
    </source>
</evidence>
<name>A0A919SXU1_9ACTN</name>
<organism evidence="4 5">
    <name type="scientific">Winogradskya consettensis</name>
    <dbReference type="NCBI Taxonomy" id="113560"/>
    <lineage>
        <taxon>Bacteria</taxon>
        <taxon>Bacillati</taxon>
        <taxon>Actinomycetota</taxon>
        <taxon>Actinomycetes</taxon>
        <taxon>Micromonosporales</taxon>
        <taxon>Micromonosporaceae</taxon>
        <taxon>Winogradskya</taxon>
    </lineage>
</organism>
<reference evidence="4" key="1">
    <citation type="submission" date="2021-03" db="EMBL/GenBank/DDBJ databases">
        <title>Whole genome shotgun sequence of Actinoplanes consettensis NBRC 14913.</title>
        <authorList>
            <person name="Komaki H."/>
            <person name="Tamura T."/>
        </authorList>
    </citation>
    <scope>NUCLEOTIDE SEQUENCE</scope>
    <source>
        <strain evidence="4">NBRC 14913</strain>
    </source>
</reference>
<dbReference type="SUPFAM" id="SSF55874">
    <property type="entry name" value="ATPase domain of HSP90 chaperone/DNA topoisomerase II/histidine kinase"/>
    <property type="match status" value="1"/>
</dbReference>
<protein>
    <submittedName>
        <fullName evidence="4">Anti-sigma regulatory factor</fullName>
    </submittedName>
</protein>
<dbReference type="InterPro" id="IPR003594">
    <property type="entry name" value="HATPase_dom"/>
</dbReference>
<keyword evidence="1" id="KW-0418">Kinase</keyword>
<dbReference type="InterPro" id="IPR047718">
    <property type="entry name" value="RsbA-like_anti_sig"/>
</dbReference>
<dbReference type="Pfam" id="PF14417">
    <property type="entry name" value="MEDS"/>
    <property type="match status" value="1"/>
</dbReference>
<keyword evidence="5" id="KW-1185">Reference proteome</keyword>
<dbReference type="NCBIfam" id="NF041045">
    <property type="entry name" value="RsbA_anti_sig"/>
    <property type="match status" value="1"/>
</dbReference>
<evidence type="ECO:0000259" key="3">
    <source>
        <dbReference type="Pfam" id="PF14417"/>
    </source>
</evidence>
<dbReference type="Proteomes" id="UP000680865">
    <property type="component" value="Unassembled WGS sequence"/>
</dbReference>
<dbReference type="Pfam" id="PF13581">
    <property type="entry name" value="HATPase_c_2"/>
    <property type="match status" value="1"/>
</dbReference>
<feature type="domain" description="MEDS" evidence="3">
    <location>
        <begin position="19"/>
        <end position="162"/>
    </location>
</feature>
<dbReference type="GO" id="GO:0004674">
    <property type="term" value="F:protein serine/threonine kinase activity"/>
    <property type="evidence" value="ECO:0007669"/>
    <property type="project" value="UniProtKB-KW"/>
</dbReference>
<dbReference type="CDD" id="cd16936">
    <property type="entry name" value="HATPase_RsbW-like"/>
    <property type="match status" value="1"/>
</dbReference>
<feature type="domain" description="Histidine kinase/HSP90-like ATPase" evidence="2">
    <location>
        <begin position="206"/>
        <end position="316"/>
    </location>
</feature>
<evidence type="ECO:0000256" key="1">
    <source>
        <dbReference type="ARBA" id="ARBA00022527"/>
    </source>
</evidence>